<organism evidence="1 2">
    <name type="scientific">Lacinutrix iliipiscaria</name>
    <dbReference type="NCBI Taxonomy" id="1230532"/>
    <lineage>
        <taxon>Bacteria</taxon>
        <taxon>Pseudomonadati</taxon>
        <taxon>Bacteroidota</taxon>
        <taxon>Flavobacteriia</taxon>
        <taxon>Flavobacteriales</taxon>
        <taxon>Flavobacteriaceae</taxon>
        <taxon>Lacinutrix</taxon>
    </lineage>
</organism>
<protein>
    <submittedName>
        <fullName evidence="1">DUF6913 domain-containing protein</fullName>
    </submittedName>
</protein>
<dbReference type="Proteomes" id="UP001597533">
    <property type="component" value="Unassembled WGS sequence"/>
</dbReference>
<gene>
    <name evidence="1" type="ORF">ACFS5M_09435</name>
</gene>
<accession>A0ABW5WNP2</accession>
<keyword evidence="2" id="KW-1185">Reference proteome</keyword>
<dbReference type="EMBL" id="JBHUOV010000002">
    <property type="protein sequence ID" value="MFD2823891.1"/>
    <property type="molecule type" value="Genomic_DNA"/>
</dbReference>
<sequence>MILQGFKQKSNKKYLNSLLDSREVLLNEKKIVSLGVVLNIDEVNDFETFRRLANAIKVKPNKLKIIAFTSNKKDELNSWDVCFNPKDFGWHGKIKNIELQEFIETPFDALISYYTEEILELKLITAASQAKFKIGILQTDNRLNDFIIKTNLKQFNIFQKELIKYLNIFNKIKNE</sequence>
<dbReference type="RefSeq" id="WP_183488177.1">
    <property type="nucleotide sequence ID" value="NZ_JBHUOV010000002.1"/>
</dbReference>
<comment type="caution">
    <text evidence="1">The sequence shown here is derived from an EMBL/GenBank/DDBJ whole genome shotgun (WGS) entry which is preliminary data.</text>
</comment>
<evidence type="ECO:0000313" key="2">
    <source>
        <dbReference type="Proteomes" id="UP001597533"/>
    </source>
</evidence>
<proteinExistence type="predicted"/>
<dbReference type="Pfam" id="PF21857">
    <property type="entry name" value="DUF6913"/>
    <property type="match status" value="1"/>
</dbReference>
<name>A0ABW5WNP2_9FLAO</name>
<dbReference type="InterPro" id="IPR054207">
    <property type="entry name" value="DUF6913"/>
</dbReference>
<evidence type="ECO:0000313" key="1">
    <source>
        <dbReference type="EMBL" id="MFD2823891.1"/>
    </source>
</evidence>
<reference evidence="2" key="1">
    <citation type="journal article" date="2019" name="Int. J. Syst. Evol. Microbiol.">
        <title>The Global Catalogue of Microorganisms (GCM) 10K type strain sequencing project: providing services to taxonomists for standard genome sequencing and annotation.</title>
        <authorList>
            <consortium name="The Broad Institute Genomics Platform"/>
            <consortium name="The Broad Institute Genome Sequencing Center for Infectious Disease"/>
            <person name="Wu L."/>
            <person name="Ma J."/>
        </authorList>
    </citation>
    <scope>NUCLEOTIDE SEQUENCE [LARGE SCALE GENOMIC DNA]</scope>
    <source>
        <strain evidence="2">KCTC 32141</strain>
    </source>
</reference>